<evidence type="ECO:0000256" key="1">
    <source>
        <dbReference type="SAM" id="SignalP"/>
    </source>
</evidence>
<dbReference type="WBParaSite" id="L893_g9604.t1">
    <property type="protein sequence ID" value="L893_g9604.t1"/>
    <property type="gene ID" value="L893_g9604"/>
</dbReference>
<reference evidence="3" key="1">
    <citation type="submission" date="2016-11" db="UniProtKB">
        <authorList>
            <consortium name="WormBaseParasite"/>
        </authorList>
    </citation>
    <scope>IDENTIFICATION</scope>
</reference>
<feature type="chain" id="PRO_5009315156" evidence="1">
    <location>
        <begin position="20"/>
        <end position="87"/>
    </location>
</feature>
<keyword evidence="1" id="KW-0732">Signal</keyword>
<dbReference type="AlphaFoldDB" id="A0A1I8AUF1"/>
<sequence>MHPSLLASVLLLLAPLGAAQVCCDGTASPGVCVNSLCPKSYRCENGFCCAGCIDTCYDCYLYTAQCNNPLYANCMSCCQFTCGKCAP</sequence>
<evidence type="ECO:0000313" key="2">
    <source>
        <dbReference type="Proteomes" id="UP000095287"/>
    </source>
</evidence>
<evidence type="ECO:0000313" key="3">
    <source>
        <dbReference type="WBParaSite" id="L893_g9604.t1"/>
    </source>
</evidence>
<accession>A0A1I8AUF1</accession>
<feature type="signal peptide" evidence="1">
    <location>
        <begin position="1"/>
        <end position="19"/>
    </location>
</feature>
<protein>
    <submittedName>
        <fullName evidence="3">ShKT domain-containing protein</fullName>
    </submittedName>
</protein>
<keyword evidence="2" id="KW-1185">Reference proteome</keyword>
<proteinExistence type="predicted"/>
<name>A0A1I8AUF1_9BILA</name>
<organism evidence="2 3">
    <name type="scientific">Steinernema glaseri</name>
    <dbReference type="NCBI Taxonomy" id="37863"/>
    <lineage>
        <taxon>Eukaryota</taxon>
        <taxon>Metazoa</taxon>
        <taxon>Ecdysozoa</taxon>
        <taxon>Nematoda</taxon>
        <taxon>Chromadorea</taxon>
        <taxon>Rhabditida</taxon>
        <taxon>Tylenchina</taxon>
        <taxon>Panagrolaimomorpha</taxon>
        <taxon>Strongyloidoidea</taxon>
        <taxon>Steinernematidae</taxon>
        <taxon>Steinernema</taxon>
    </lineage>
</organism>
<dbReference type="Proteomes" id="UP000095287">
    <property type="component" value="Unplaced"/>
</dbReference>